<dbReference type="PANTHER" id="PTHR12045">
    <property type="entry name" value="ALLANTOICASE"/>
    <property type="match status" value="1"/>
</dbReference>
<dbReference type="InterPro" id="IPR005164">
    <property type="entry name" value="Allantoicase"/>
</dbReference>
<evidence type="ECO:0000313" key="3">
    <source>
        <dbReference type="EMBL" id="TMQ70554.1"/>
    </source>
</evidence>
<evidence type="ECO:0000256" key="1">
    <source>
        <dbReference type="ARBA" id="ARBA00009242"/>
    </source>
</evidence>
<evidence type="ECO:0000259" key="2">
    <source>
        <dbReference type="Pfam" id="PF03561"/>
    </source>
</evidence>
<protein>
    <recommendedName>
        <fullName evidence="2">Allantoicase domain-containing protein</fullName>
    </recommendedName>
</protein>
<dbReference type="InterPro" id="IPR008979">
    <property type="entry name" value="Galactose-bd-like_sf"/>
</dbReference>
<comment type="similarity">
    <text evidence="1">Belongs to the allantoicase family.</text>
</comment>
<comment type="caution">
    <text evidence="3">The sequence shown here is derived from an EMBL/GenBank/DDBJ whole genome shotgun (WGS) entry which is preliminary data.</text>
</comment>
<dbReference type="AlphaFoldDB" id="A0A538U3S6"/>
<dbReference type="PANTHER" id="PTHR12045:SF3">
    <property type="entry name" value="INACTIVE ALLANTOICASE-RELATED"/>
    <property type="match status" value="1"/>
</dbReference>
<dbReference type="Pfam" id="PF03561">
    <property type="entry name" value="Allantoicase"/>
    <property type="match status" value="2"/>
</dbReference>
<proteinExistence type="inferred from homology"/>
<accession>A0A538U3S6</accession>
<dbReference type="GO" id="GO:0000256">
    <property type="term" value="P:allantoin catabolic process"/>
    <property type="evidence" value="ECO:0007669"/>
    <property type="project" value="InterPro"/>
</dbReference>
<dbReference type="EMBL" id="VBPB01000218">
    <property type="protein sequence ID" value="TMQ70554.1"/>
    <property type="molecule type" value="Genomic_DNA"/>
</dbReference>
<evidence type="ECO:0000313" key="4">
    <source>
        <dbReference type="Proteomes" id="UP000319771"/>
    </source>
</evidence>
<sequence>MRAHAIPAFLIAYSESDFTNPHEAVLPTAPRDCRGEFTHMGARYWGYESRRHRATRVLARDAALEFDHHAHHWMRIGLKRRARVDRIAISTRWFTGNQARAVSVTLTDELTGRSKQVLERVRLRPDAEHAFRFRPFPATECRVDIHSEGGIARIRLFGETAPEQPPRRRNLLEGARITHVSNAHYGKPEQAVAGDRRPMHMVGWESARTGCGERALFHLKRPAVIDEVVVDTYLHRLNAPLTAHVFAVNAKARDIGRLMKQAPRWSLLFDGRKQVIPADLRDYMLNQRYLRERGVKDRERFRIRLHLPKGCPWQAILPFAPLSPDTYHRFRRVHDVGPVTHVLYMHFDNGGIHGLKMFGRT</sequence>
<dbReference type="Gene3D" id="2.60.120.260">
    <property type="entry name" value="Galactose-binding domain-like"/>
    <property type="match status" value="2"/>
</dbReference>
<dbReference type="GO" id="GO:0004037">
    <property type="term" value="F:allantoicase activity"/>
    <property type="evidence" value="ECO:0007669"/>
    <property type="project" value="InterPro"/>
</dbReference>
<reference evidence="3 4" key="1">
    <citation type="journal article" date="2019" name="Nat. Microbiol.">
        <title>Mediterranean grassland soil C-N compound turnover is dependent on rainfall and depth, and is mediated by genomically divergent microorganisms.</title>
        <authorList>
            <person name="Diamond S."/>
            <person name="Andeer P.F."/>
            <person name="Li Z."/>
            <person name="Crits-Christoph A."/>
            <person name="Burstein D."/>
            <person name="Anantharaman K."/>
            <person name="Lane K.R."/>
            <person name="Thomas B.C."/>
            <person name="Pan C."/>
            <person name="Northen T.R."/>
            <person name="Banfield J.F."/>
        </authorList>
    </citation>
    <scope>NUCLEOTIDE SEQUENCE [LARGE SCALE GENOMIC DNA]</scope>
    <source>
        <strain evidence="3">WS_11</strain>
    </source>
</reference>
<feature type="domain" description="Allantoicase" evidence="2">
    <location>
        <begin position="174"/>
        <end position="360"/>
    </location>
</feature>
<organism evidence="3 4">
    <name type="scientific">Eiseniibacteriota bacterium</name>
    <dbReference type="NCBI Taxonomy" id="2212470"/>
    <lineage>
        <taxon>Bacteria</taxon>
        <taxon>Candidatus Eiseniibacteriota</taxon>
    </lineage>
</organism>
<name>A0A538U3S6_UNCEI</name>
<feature type="domain" description="Allantoicase" evidence="2">
    <location>
        <begin position="11"/>
        <end position="160"/>
    </location>
</feature>
<dbReference type="SUPFAM" id="SSF49785">
    <property type="entry name" value="Galactose-binding domain-like"/>
    <property type="match status" value="2"/>
</dbReference>
<gene>
    <name evidence="3" type="ORF">E6K81_12340</name>
</gene>
<dbReference type="Proteomes" id="UP000319771">
    <property type="component" value="Unassembled WGS sequence"/>
</dbReference>
<dbReference type="InterPro" id="IPR015908">
    <property type="entry name" value="Allantoicase_dom"/>
</dbReference>